<dbReference type="InterPro" id="IPR051461">
    <property type="entry name" value="UPF0750_membrane"/>
</dbReference>
<evidence type="ECO:0000313" key="8">
    <source>
        <dbReference type="EMBL" id="GCA67794.1"/>
    </source>
</evidence>
<dbReference type="InterPro" id="IPR019264">
    <property type="entry name" value="DUF2179"/>
</dbReference>
<feature type="domain" description="DUF2179" evidence="7">
    <location>
        <begin position="232"/>
        <end position="286"/>
    </location>
</feature>
<dbReference type="CDD" id="cd16380">
    <property type="entry name" value="YitT_C"/>
    <property type="match status" value="1"/>
</dbReference>
<dbReference type="InterPro" id="IPR015867">
    <property type="entry name" value="N-reg_PII/ATP_PRibTrfase_C"/>
</dbReference>
<gene>
    <name evidence="8" type="ORF">KGMB01110_22300</name>
</gene>
<comment type="subcellular location">
    <subcellularLocation>
        <location evidence="1">Cell membrane</location>
        <topology evidence="1">Multi-pass membrane protein</topology>
    </subcellularLocation>
</comment>
<dbReference type="RefSeq" id="WP_117603286.1">
    <property type="nucleotide sequence ID" value="NZ_BHGK01000001.1"/>
</dbReference>
<dbReference type="Gene3D" id="3.30.70.120">
    <property type="match status" value="1"/>
</dbReference>
<keyword evidence="4 6" id="KW-1133">Transmembrane helix</keyword>
<feature type="transmembrane region" description="Helical" evidence="6">
    <location>
        <begin position="156"/>
        <end position="179"/>
    </location>
</feature>
<dbReference type="PANTHER" id="PTHR33545">
    <property type="entry name" value="UPF0750 MEMBRANE PROTEIN YITT-RELATED"/>
    <property type="match status" value="1"/>
</dbReference>
<feature type="transmembrane region" description="Helical" evidence="6">
    <location>
        <begin position="185"/>
        <end position="206"/>
    </location>
</feature>
<keyword evidence="2" id="KW-1003">Cell membrane</keyword>
<dbReference type="EMBL" id="BHGK01000001">
    <property type="protein sequence ID" value="GCA67794.1"/>
    <property type="molecule type" value="Genomic_DNA"/>
</dbReference>
<dbReference type="PIRSF" id="PIRSF006483">
    <property type="entry name" value="Membrane_protein_YitT"/>
    <property type="match status" value="1"/>
</dbReference>
<dbReference type="Pfam" id="PF02588">
    <property type="entry name" value="YitT_membrane"/>
    <property type="match status" value="1"/>
</dbReference>
<evidence type="ECO:0000256" key="1">
    <source>
        <dbReference type="ARBA" id="ARBA00004651"/>
    </source>
</evidence>
<dbReference type="AlphaFoldDB" id="A0A391P1D2"/>
<feature type="transmembrane region" description="Helical" evidence="6">
    <location>
        <begin position="117"/>
        <end position="135"/>
    </location>
</feature>
<accession>A0A391P1D2</accession>
<evidence type="ECO:0000256" key="5">
    <source>
        <dbReference type="ARBA" id="ARBA00023136"/>
    </source>
</evidence>
<feature type="transmembrane region" description="Helical" evidence="6">
    <location>
        <begin position="92"/>
        <end position="111"/>
    </location>
</feature>
<evidence type="ECO:0000256" key="2">
    <source>
        <dbReference type="ARBA" id="ARBA00022475"/>
    </source>
</evidence>
<evidence type="ECO:0000256" key="3">
    <source>
        <dbReference type="ARBA" id="ARBA00022692"/>
    </source>
</evidence>
<dbReference type="PANTHER" id="PTHR33545:SF5">
    <property type="entry name" value="UPF0750 MEMBRANE PROTEIN YITT"/>
    <property type="match status" value="1"/>
</dbReference>
<dbReference type="GO" id="GO:0005886">
    <property type="term" value="C:plasma membrane"/>
    <property type="evidence" value="ECO:0007669"/>
    <property type="project" value="UniProtKB-SubCell"/>
</dbReference>
<comment type="caution">
    <text evidence="8">The sequence shown here is derived from an EMBL/GenBank/DDBJ whole genome shotgun (WGS) entry which is preliminary data.</text>
</comment>
<feature type="transmembrane region" description="Helical" evidence="6">
    <location>
        <begin position="59"/>
        <end position="80"/>
    </location>
</feature>
<evidence type="ECO:0000259" key="7">
    <source>
        <dbReference type="Pfam" id="PF10035"/>
    </source>
</evidence>
<evidence type="ECO:0000256" key="4">
    <source>
        <dbReference type="ARBA" id="ARBA00022989"/>
    </source>
</evidence>
<keyword evidence="9" id="KW-1185">Reference proteome</keyword>
<dbReference type="Proteomes" id="UP000265643">
    <property type="component" value="Unassembled WGS sequence"/>
</dbReference>
<dbReference type="InterPro" id="IPR003740">
    <property type="entry name" value="YitT"/>
</dbReference>
<name>A0A391P1D2_9FIRM</name>
<reference evidence="9" key="1">
    <citation type="submission" date="2018-09" db="EMBL/GenBank/DDBJ databases">
        <title>Draft Genome Sequence of Mediterraneibacter sp. KCTC 15684.</title>
        <authorList>
            <person name="Kim J.S."/>
            <person name="Han K.I."/>
            <person name="Suh M.K."/>
            <person name="Lee K.C."/>
            <person name="Eom M.K."/>
            <person name="Lee J.H."/>
            <person name="Park S.H."/>
            <person name="Kang S.W."/>
            <person name="Park J.E."/>
            <person name="Oh B.S."/>
            <person name="Yu S.Y."/>
            <person name="Choi S.H."/>
            <person name="Lee D.H."/>
            <person name="Yoon H."/>
            <person name="Kim B."/>
            <person name="Yang S.J."/>
            <person name="Lee J.S."/>
        </authorList>
    </citation>
    <scope>NUCLEOTIDE SEQUENCE [LARGE SCALE GENOMIC DNA]</scope>
    <source>
        <strain evidence="9">KCTC 15684</strain>
    </source>
</reference>
<proteinExistence type="predicted"/>
<evidence type="ECO:0000313" key="9">
    <source>
        <dbReference type="Proteomes" id="UP000265643"/>
    </source>
</evidence>
<dbReference type="Pfam" id="PF10035">
    <property type="entry name" value="DUF2179"/>
    <property type="match status" value="1"/>
</dbReference>
<feature type="transmembrane region" description="Helical" evidence="6">
    <location>
        <begin position="21"/>
        <end position="39"/>
    </location>
</feature>
<sequence>MNRKRSFLSGNYSGRDLAKQFGVDLFSGCFIACGIYNFASAAGFPMAGVSGISLIFHRLFGTPIGGMSLLLNVPIVLVCFRTLGKAFFARSLRTLLVVSFLTDYGAPLLPIYQGDRLLAAIAAGVLTGIGYALVFRNQSSTGGMDFVTLSIRAKRPYLSMGKIVLAVDLVIISAGGWIFRDLDGVIYGGILTWLMSHIIDQVLYGLSAGKMAMIVTQDGKKISEMIGQTAKRGATIFEAKGGYTGEQKQVVLCAASKKQMYEIQKNAREMDPASFTIIVESNEVLGEGFDRK</sequence>
<protein>
    <submittedName>
        <fullName evidence="8">Membrane protein</fullName>
    </submittedName>
</protein>
<keyword evidence="5 6" id="KW-0472">Membrane</keyword>
<evidence type="ECO:0000256" key="6">
    <source>
        <dbReference type="SAM" id="Phobius"/>
    </source>
</evidence>
<organism evidence="8 9">
    <name type="scientific">Mediterraneibacter butyricigenes</name>
    <dbReference type="NCBI Taxonomy" id="2316025"/>
    <lineage>
        <taxon>Bacteria</taxon>
        <taxon>Bacillati</taxon>
        <taxon>Bacillota</taxon>
        <taxon>Clostridia</taxon>
        <taxon>Lachnospirales</taxon>
        <taxon>Lachnospiraceae</taxon>
        <taxon>Mediterraneibacter</taxon>
    </lineage>
</organism>
<keyword evidence="3 6" id="KW-0812">Transmembrane</keyword>